<gene>
    <name evidence="2" type="ORF">RMAR00112_LOCUS26797</name>
</gene>
<protein>
    <recommendedName>
        <fullName evidence="1">YCII-related domain-containing protein</fullName>
    </recommendedName>
</protein>
<accession>A0A7S3A2G0</accession>
<feature type="domain" description="YCII-related" evidence="1">
    <location>
        <begin position="11"/>
        <end position="95"/>
    </location>
</feature>
<feature type="domain" description="YCII-related" evidence="1">
    <location>
        <begin position="109"/>
        <end position="214"/>
    </location>
</feature>
<dbReference type="EMBL" id="HBHW01034836">
    <property type="protein sequence ID" value="CAE0058732.1"/>
    <property type="molecule type" value="Transcribed_RNA"/>
</dbReference>
<proteinExistence type="predicted"/>
<dbReference type="PANTHER" id="PTHR33606">
    <property type="entry name" value="PROTEIN YCII"/>
    <property type="match status" value="1"/>
</dbReference>
<dbReference type="InterPro" id="IPR005545">
    <property type="entry name" value="YCII"/>
</dbReference>
<name>A0A7S3A2G0_9RHOD</name>
<dbReference type="Pfam" id="PF03795">
    <property type="entry name" value="YCII"/>
    <property type="match status" value="2"/>
</dbReference>
<dbReference type="InterPro" id="IPR011008">
    <property type="entry name" value="Dimeric_a/b-barrel"/>
</dbReference>
<evidence type="ECO:0000259" key="1">
    <source>
        <dbReference type="Pfam" id="PF03795"/>
    </source>
</evidence>
<dbReference type="SUPFAM" id="SSF54909">
    <property type="entry name" value="Dimeric alpha+beta barrel"/>
    <property type="match status" value="2"/>
</dbReference>
<reference evidence="2" key="1">
    <citation type="submission" date="2021-01" db="EMBL/GenBank/DDBJ databases">
        <authorList>
            <person name="Corre E."/>
            <person name="Pelletier E."/>
            <person name="Niang G."/>
            <person name="Scheremetjew M."/>
            <person name="Finn R."/>
            <person name="Kale V."/>
            <person name="Holt S."/>
            <person name="Cochrane G."/>
            <person name="Meng A."/>
            <person name="Brown T."/>
            <person name="Cohen L."/>
        </authorList>
    </citation>
    <scope>NUCLEOTIDE SEQUENCE</scope>
    <source>
        <strain evidence="2">CCMP 769</strain>
    </source>
</reference>
<dbReference type="PANTHER" id="PTHR33606:SF3">
    <property type="entry name" value="PROTEIN YCII"/>
    <property type="match status" value="1"/>
</dbReference>
<organism evidence="2">
    <name type="scientific">Rhodosorus marinus</name>
    <dbReference type="NCBI Taxonomy" id="101924"/>
    <lineage>
        <taxon>Eukaryota</taxon>
        <taxon>Rhodophyta</taxon>
        <taxon>Stylonematophyceae</taxon>
        <taxon>Stylonematales</taxon>
        <taxon>Stylonemataceae</taxon>
        <taxon>Rhodosorus</taxon>
    </lineage>
</organism>
<dbReference type="AlphaFoldDB" id="A0A7S3A2G0"/>
<evidence type="ECO:0000313" key="2">
    <source>
        <dbReference type="EMBL" id="CAE0058732.1"/>
    </source>
</evidence>
<dbReference type="InterPro" id="IPR051807">
    <property type="entry name" value="Sec-metab_biosynth-assoc"/>
</dbReference>
<dbReference type="Gene3D" id="3.30.70.1060">
    <property type="entry name" value="Dimeric alpha+beta barrel"/>
    <property type="match status" value="2"/>
</dbReference>
<sequence length="229" mass="26085">MGDETMEGKKLFMVKRTDRQGTSEIRERFKREHLSYVGKDGRAVFGGPLLDESLRIISGFVIVRGTDLEDVRLWVNDDPYTKAGVFESVEIREWKMGFSPTKEMASIVYTILCLDKNSMRETRARIRPEHLSWWEESGRNGFIGPFPAEDGNGAVWKATAVEQGNSQASYTSTFQLQVGTLIITDGHNLEEVTRWAETDPYNKGGIFESVTIYPTRKVIQRLDRPAEKL</sequence>